<feature type="transmembrane region" description="Helical" evidence="6">
    <location>
        <begin position="23"/>
        <end position="48"/>
    </location>
</feature>
<accession>A0A839R301</accession>
<dbReference type="EMBL" id="JACHWP010000008">
    <property type="protein sequence ID" value="MBB3023646.1"/>
    <property type="molecule type" value="Genomic_DNA"/>
</dbReference>
<name>A0A839R301_9MICO</name>
<evidence type="ECO:0000256" key="6">
    <source>
        <dbReference type="SAM" id="Phobius"/>
    </source>
</evidence>
<comment type="subcellular location">
    <subcellularLocation>
        <location evidence="1">Cell membrane</location>
        <topology evidence="1">Multi-pass membrane protein</topology>
    </subcellularLocation>
</comment>
<keyword evidence="3 6" id="KW-0812">Transmembrane</keyword>
<dbReference type="AlphaFoldDB" id="A0A839R301"/>
<dbReference type="GO" id="GO:0005886">
    <property type="term" value="C:plasma membrane"/>
    <property type="evidence" value="ECO:0007669"/>
    <property type="project" value="UniProtKB-SubCell"/>
</dbReference>
<feature type="domain" description="DUF3817" evidence="7">
    <location>
        <begin position="23"/>
        <end position="107"/>
    </location>
</feature>
<feature type="transmembrane region" description="Helical" evidence="6">
    <location>
        <begin position="60"/>
        <end position="78"/>
    </location>
</feature>
<evidence type="ECO:0000313" key="8">
    <source>
        <dbReference type="EMBL" id="MBB3023646.1"/>
    </source>
</evidence>
<evidence type="ECO:0000259" key="7">
    <source>
        <dbReference type="Pfam" id="PF12823"/>
    </source>
</evidence>
<evidence type="ECO:0000256" key="4">
    <source>
        <dbReference type="ARBA" id="ARBA00022989"/>
    </source>
</evidence>
<evidence type="ECO:0000256" key="5">
    <source>
        <dbReference type="ARBA" id="ARBA00023136"/>
    </source>
</evidence>
<dbReference type="PANTHER" id="PTHR40077">
    <property type="entry name" value="MEMBRANE PROTEIN-RELATED"/>
    <property type="match status" value="1"/>
</dbReference>
<dbReference type="RefSeq" id="WP_221187321.1">
    <property type="nucleotide sequence ID" value="NZ_CBCSFZ010000050.1"/>
</dbReference>
<evidence type="ECO:0000256" key="3">
    <source>
        <dbReference type="ARBA" id="ARBA00022692"/>
    </source>
</evidence>
<dbReference type="Pfam" id="PF12823">
    <property type="entry name" value="DUF3817"/>
    <property type="match status" value="1"/>
</dbReference>
<comment type="caution">
    <text evidence="8">The sequence shown here is derived from an EMBL/GenBank/DDBJ whole genome shotgun (WGS) entry which is preliminary data.</text>
</comment>
<reference evidence="8 9" key="1">
    <citation type="submission" date="2020-08" db="EMBL/GenBank/DDBJ databases">
        <title>Sequencing the genomes of 1000 actinobacteria strains.</title>
        <authorList>
            <person name="Klenk H.-P."/>
        </authorList>
    </citation>
    <scope>NUCLEOTIDE SEQUENCE [LARGE SCALE GENOMIC DNA]</scope>
    <source>
        <strain evidence="8 9">DSM 23040</strain>
    </source>
</reference>
<feature type="transmembrane region" description="Helical" evidence="6">
    <location>
        <begin position="84"/>
        <end position="103"/>
    </location>
</feature>
<keyword evidence="9" id="KW-1185">Reference proteome</keyword>
<dbReference type="Proteomes" id="UP000568050">
    <property type="component" value="Unassembled WGS sequence"/>
</dbReference>
<dbReference type="NCBIfam" id="TIGR03954">
    <property type="entry name" value="integ_memb_HG"/>
    <property type="match status" value="1"/>
</dbReference>
<keyword evidence="5 6" id="KW-0472">Membrane</keyword>
<protein>
    <submittedName>
        <fullName evidence="8">Integral membrane protein</fullName>
    </submittedName>
</protein>
<evidence type="ECO:0000313" key="9">
    <source>
        <dbReference type="Proteomes" id="UP000568050"/>
    </source>
</evidence>
<organism evidence="8 9">
    <name type="scientific">Helcobacillus massiliensis</name>
    <dbReference type="NCBI Taxonomy" id="521392"/>
    <lineage>
        <taxon>Bacteria</taxon>
        <taxon>Bacillati</taxon>
        <taxon>Actinomycetota</taxon>
        <taxon>Actinomycetes</taxon>
        <taxon>Micrococcales</taxon>
        <taxon>Dermabacteraceae</taxon>
        <taxon>Helcobacillus</taxon>
    </lineage>
</organism>
<gene>
    <name evidence="8" type="ORF">FHX50_001943</name>
</gene>
<sequence>MSTSSSRPAQSTPVSRGISPRSLYRVVATLEMVTWALLILGMIAKYALHMGDLPVRIGGSIHGFVFLAYCVSTVLVWTDQRWPAAKGILGLVLAIVPFATLPFEKHVDAKGLLADQWRVARHGEEPAAAQERASGPAEKLLAVILRHPVLAAIVLLVFISGLFAVLLQAGPPTEWGK</sequence>
<keyword evidence="2" id="KW-1003">Cell membrane</keyword>
<dbReference type="PANTHER" id="PTHR40077:SF1">
    <property type="entry name" value="MEMBRANE PROTEIN"/>
    <property type="match status" value="1"/>
</dbReference>
<feature type="transmembrane region" description="Helical" evidence="6">
    <location>
        <begin position="149"/>
        <end position="169"/>
    </location>
</feature>
<keyword evidence="4 6" id="KW-1133">Transmembrane helix</keyword>
<proteinExistence type="predicted"/>
<dbReference type="InterPro" id="IPR023845">
    <property type="entry name" value="DUF3817_TM"/>
</dbReference>
<evidence type="ECO:0000256" key="1">
    <source>
        <dbReference type="ARBA" id="ARBA00004651"/>
    </source>
</evidence>
<evidence type="ECO:0000256" key="2">
    <source>
        <dbReference type="ARBA" id="ARBA00022475"/>
    </source>
</evidence>